<evidence type="ECO:0000256" key="8">
    <source>
        <dbReference type="ARBA" id="ARBA00022980"/>
    </source>
</evidence>
<dbReference type="PANTHER" id="PTHR10768">
    <property type="entry name" value="60S RIBOSOMAL PROTEIN L37"/>
    <property type="match status" value="1"/>
</dbReference>
<keyword evidence="9 10" id="KW-0687">Ribonucleoprotein</keyword>
<dbReference type="GO" id="GO:0019843">
    <property type="term" value="F:rRNA binding"/>
    <property type="evidence" value="ECO:0007669"/>
    <property type="project" value="UniProtKB-KW"/>
</dbReference>
<accession>A0A7I4Z797</accession>
<protein>
    <recommendedName>
        <fullName evidence="10">Ribosomal protein L37</fullName>
    </recommendedName>
</protein>
<evidence type="ECO:0000256" key="3">
    <source>
        <dbReference type="ARBA" id="ARBA00022723"/>
    </source>
</evidence>
<reference evidence="12" key="1">
    <citation type="submission" date="2020-12" db="UniProtKB">
        <authorList>
            <consortium name="WormBaseParasite"/>
        </authorList>
    </citation>
    <scope>IDENTIFICATION</scope>
    <source>
        <strain evidence="12">MHco3</strain>
    </source>
</reference>
<dbReference type="InterPro" id="IPR011332">
    <property type="entry name" value="Ribosomal_zn-bd"/>
</dbReference>
<dbReference type="Proteomes" id="UP000025227">
    <property type="component" value="Unplaced"/>
</dbReference>
<comment type="function">
    <text evidence="1">Binds to the 23S rRNA.</text>
</comment>
<name>A0A7I4Z797_HAECO</name>
<keyword evidence="4 10" id="KW-0699">rRNA-binding</keyword>
<dbReference type="FunFam" id="2.20.25.30:FF:000001">
    <property type="entry name" value="Ribosomal protein L37"/>
    <property type="match status" value="1"/>
</dbReference>
<keyword evidence="8 10" id="KW-0689">Ribosomal protein</keyword>
<dbReference type="OMA" id="RMAYLKH"/>
<sequence length="91" mass="10445">MTKGTQAFGKKHVKSHTLCRRCGKSSFHIQKKRCASCGYPDAKKRKYNWGAKSIRRRTTGTGRMRHLRSVHRRFRNGFREGTTPKPKVAAA</sequence>
<dbReference type="WBParaSite" id="HCON_00192500-00001">
    <property type="protein sequence ID" value="HCON_00192500-00001"/>
    <property type="gene ID" value="HCON_00192500"/>
</dbReference>
<evidence type="ECO:0000256" key="1">
    <source>
        <dbReference type="ARBA" id="ARBA00003058"/>
    </source>
</evidence>
<organism evidence="11 12">
    <name type="scientific">Haemonchus contortus</name>
    <name type="common">Barber pole worm</name>
    <dbReference type="NCBI Taxonomy" id="6289"/>
    <lineage>
        <taxon>Eukaryota</taxon>
        <taxon>Metazoa</taxon>
        <taxon>Ecdysozoa</taxon>
        <taxon>Nematoda</taxon>
        <taxon>Chromadorea</taxon>
        <taxon>Rhabditida</taxon>
        <taxon>Rhabditina</taxon>
        <taxon>Rhabditomorpha</taxon>
        <taxon>Strongyloidea</taxon>
        <taxon>Trichostrongylidae</taxon>
        <taxon>Haemonchus</taxon>
    </lineage>
</organism>
<dbReference type="PROSITE" id="PS01077">
    <property type="entry name" value="RIBOSOMAL_L37E"/>
    <property type="match status" value="1"/>
</dbReference>
<evidence type="ECO:0000256" key="7">
    <source>
        <dbReference type="ARBA" id="ARBA00022884"/>
    </source>
</evidence>
<dbReference type="GO" id="GO:0008270">
    <property type="term" value="F:zinc ion binding"/>
    <property type="evidence" value="ECO:0007669"/>
    <property type="project" value="UniProtKB-KW"/>
</dbReference>
<evidence type="ECO:0000256" key="2">
    <source>
        <dbReference type="ARBA" id="ARBA00009805"/>
    </source>
</evidence>
<dbReference type="Pfam" id="PF01907">
    <property type="entry name" value="Ribosomal_L37e"/>
    <property type="match status" value="1"/>
</dbReference>
<evidence type="ECO:0000256" key="6">
    <source>
        <dbReference type="ARBA" id="ARBA00022833"/>
    </source>
</evidence>
<comment type="similarity">
    <text evidence="2 10">Belongs to the eukaryotic ribosomal protein eL37 family.</text>
</comment>
<evidence type="ECO:0000256" key="10">
    <source>
        <dbReference type="RuleBase" id="RU000576"/>
    </source>
</evidence>
<evidence type="ECO:0000256" key="4">
    <source>
        <dbReference type="ARBA" id="ARBA00022730"/>
    </source>
</evidence>
<comment type="function">
    <text evidence="10">Component of the large ribosomal subunit. The ribosome is a large ribonucleoprotein complex responsible for the synthesis of proteins in the cell.</text>
</comment>
<keyword evidence="7 10" id="KW-0694">RNA-binding</keyword>
<dbReference type="GO" id="GO:0006412">
    <property type="term" value="P:translation"/>
    <property type="evidence" value="ECO:0007669"/>
    <property type="project" value="InterPro"/>
</dbReference>
<dbReference type="InterPro" id="IPR011331">
    <property type="entry name" value="Ribosomal_eL37/eL43"/>
</dbReference>
<dbReference type="GO" id="GO:0003735">
    <property type="term" value="F:structural constituent of ribosome"/>
    <property type="evidence" value="ECO:0007669"/>
    <property type="project" value="InterPro"/>
</dbReference>
<dbReference type="InterPro" id="IPR001569">
    <property type="entry name" value="Ribosomal_eL37"/>
</dbReference>
<dbReference type="Gene3D" id="2.20.25.30">
    <property type="match status" value="1"/>
</dbReference>
<keyword evidence="3 10" id="KW-0479">Metal-binding</keyword>
<proteinExistence type="inferred from homology"/>
<keyword evidence="11" id="KW-1185">Reference proteome</keyword>
<evidence type="ECO:0000256" key="9">
    <source>
        <dbReference type="ARBA" id="ARBA00023274"/>
    </source>
</evidence>
<dbReference type="OrthoDB" id="10259236at2759"/>
<dbReference type="InterPro" id="IPR018267">
    <property type="entry name" value="Ribosomal_eL37_CS"/>
</dbReference>
<dbReference type="HAMAP" id="MF_00547">
    <property type="entry name" value="Ribosomal_eL37"/>
    <property type="match status" value="1"/>
</dbReference>
<dbReference type="SUPFAM" id="SSF57829">
    <property type="entry name" value="Zn-binding ribosomal proteins"/>
    <property type="match status" value="1"/>
</dbReference>
<evidence type="ECO:0000313" key="12">
    <source>
        <dbReference type="WBParaSite" id="HCON_00192500-00001"/>
    </source>
</evidence>
<dbReference type="GO" id="GO:0022625">
    <property type="term" value="C:cytosolic large ribosomal subunit"/>
    <property type="evidence" value="ECO:0007669"/>
    <property type="project" value="TreeGrafter"/>
</dbReference>
<keyword evidence="6 10" id="KW-0862">Zinc</keyword>
<keyword evidence="5" id="KW-0863">Zinc-finger</keyword>
<dbReference type="AlphaFoldDB" id="A0A7I4Z797"/>
<evidence type="ECO:0000256" key="5">
    <source>
        <dbReference type="ARBA" id="ARBA00022771"/>
    </source>
</evidence>
<dbReference type="PANTHER" id="PTHR10768:SF0">
    <property type="entry name" value="RIBOSOMAL PROTEIN L37"/>
    <property type="match status" value="1"/>
</dbReference>
<evidence type="ECO:0000313" key="11">
    <source>
        <dbReference type="Proteomes" id="UP000025227"/>
    </source>
</evidence>